<dbReference type="GO" id="GO:0016757">
    <property type="term" value="F:glycosyltransferase activity"/>
    <property type="evidence" value="ECO:0007669"/>
    <property type="project" value="InterPro"/>
</dbReference>
<protein>
    <submittedName>
        <fullName evidence="2">Glycogen synthase</fullName>
    </submittedName>
</protein>
<dbReference type="Pfam" id="PF00534">
    <property type="entry name" value="Glycos_transf_1"/>
    <property type="match status" value="1"/>
</dbReference>
<dbReference type="PANTHER" id="PTHR45947">
    <property type="entry name" value="SULFOQUINOVOSYL TRANSFERASE SQD2"/>
    <property type="match status" value="1"/>
</dbReference>
<dbReference type="Gene3D" id="3.40.50.2000">
    <property type="entry name" value="Glycogen Phosphorylase B"/>
    <property type="match status" value="2"/>
</dbReference>
<accession>A0A6C2TX38</accession>
<dbReference type="Proteomes" id="UP000366872">
    <property type="component" value="Unassembled WGS sequence"/>
</dbReference>
<dbReference type="InterPro" id="IPR050194">
    <property type="entry name" value="Glycosyltransferase_grp1"/>
</dbReference>
<dbReference type="PANTHER" id="PTHR45947:SF3">
    <property type="entry name" value="SULFOQUINOVOSYL TRANSFERASE SQD2"/>
    <property type="match status" value="1"/>
</dbReference>
<feature type="domain" description="Glycosyl transferase family 1" evidence="1">
    <location>
        <begin position="186"/>
        <end position="349"/>
    </location>
</feature>
<sequence length="380" mass="42788">MANKINTDPTIVFVGQTPPPTTGQSVMIQVLLDGLKRRLHVEFVRMDFSASVQEMGTFSLRKVKTLVSLILQTRSLLRRYPDSVLYYPPASPSLVPLVRDIVFLLSVRSLAGAVVFHYHAYGMAGFLENRPLLLWLARKAYARADLAVVPTPSCAEEPRIFFPRRIEAVPYGRDLPGTTSQHKKRGGGTYRILFVGILTEGKGIFELVETVARLVALGMEVAVRCVGVWRSEKEKEEVVARVERCNLQQIIEFCGHLEGEDLWLEYLHADVLFFPTHYVYETQGMVVVEAMAFSLPVVSSDWRGPCDIVKDGETGILCRAGCIDDYVGALVKLCKDSRLRKAMGHAGYQHYQSCFTEGRYIGRWIDLIGELRITLENDRD</sequence>
<dbReference type="SUPFAM" id="SSF53756">
    <property type="entry name" value="UDP-Glycosyltransferase/glycogen phosphorylase"/>
    <property type="match status" value="1"/>
</dbReference>
<proteinExistence type="predicted"/>
<evidence type="ECO:0000259" key="1">
    <source>
        <dbReference type="Pfam" id="PF00534"/>
    </source>
</evidence>
<reference evidence="2 3" key="1">
    <citation type="submission" date="2019-04" db="EMBL/GenBank/DDBJ databases">
        <authorList>
            <person name="Van Vliet M D."/>
        </authorList>
    </citation>
    <scope>NUCLEOTIDE SEQUENCE [LARGE SCALE GENOMIC DNA]</scope>
    <source>
        <strain evidence="2 3">F1</strain>
    </source>
</reference>
<evidence type="ECO:0000313" key="3">
    <source>
        <dbReference type="Proteomes" id="UP000366872"/>
    </source>
</evidence>
<dbReference type="CDD" id="cd03801">
    <property type="entry name" value="GT4_PimA-like"/>
    <property type="match status" value="1"/>
</dbReference>
<name>A0A6C2TX38_PONDE</name>
<dbReference type="InterPro" id="IPR001296">
    <property type="entry name" value="Glyco_trans_1"/>
</dbReference>
<keyword evidence="3" id="KW-1185">Reference proteome</keyword>
<dbReference type="RefSeq" id="WP_136077864.1">
    <property type="nucleotide sequence ID" value="NZ_CAAHFG010000001.1"/>
</dbReference>
<gene>
    <name evidence="2" type="ORF">PDESU_00720</name>
</gene>
<evidence type="ECO:0000313" key="2">
    <source>
        <dbReference type="EMBL" id="VGO12169.1"/>
    </source>
</evidence>
<dbReference type="EMBL" id="CAAHFG010000001">
    <property type="protein sequence ID" value="VGO12169.1"/>
    <property type="molecule type" value="Genomic_DNA"/>
</dbReference>
<organism evidence="2 3">
    <name type="scientific">Pontiella desulfatans</name>
    <dbReference type="NCBI Taxonomy" id="2750659"/>
    <lineage>
        <taxon>Bacteria</taxon>
        <taxon>Pseudomonadati</taxon>
        <taxon>Kiritimatiellota</taxon>
        <taxon>Kiritimatiellia</taxon>
        <taxon>Kiritimatiellales</taxon>
        <taxon>Pontiellaceae</taxon>
        <taxon>Pontiella</taxon>
    </lineage>
</organism>
<dbReference type="AlphaFoldDB" id="A0A6C2TX38"/>